<dbReference type="AlphaFoldDB" id="A0A1V9FSL6"/>
<protein>
    <recommendedName>
        <fullName evidence="3">Fibronectin type-III domain-containing protein</fullName>
    </recommendedName>
</protein>
<sequence>MKAKYKKREDELTKIIQRVLEHMENNTVFPNPPAALADLKKLLPELQAALSNAEGRDKIMVSIKNDKKAIGLDLLQVLADYVTETAKGDRTLILQSGFEVTSDRSGGNQPPSIGQLDVELGHPGEAIIRIKNVTGIKAYIHQYTMELPGANTVWVGEGSSEGSHTFQGLTSEKRYWFRVVAIGYNKQRGYSPVVSRVIQ</sequence>
<dbReference type="InterPro" id="IPR003961">
    <property type="entry name" value="FN3_dom"/>
</dbReference>
<dbReference type="RefSeq" id="WP_081152019.1">
    <property type="nucleotide sequence ID" value="NZ_LVYD01000058.1"/>
</dbReference>
<organism evidence="1 2">
    <name type="scientific">Niastella vici</name>
    <dbReference type="NCBI Taxonomy" id="1703345"/>
    <lineage>
        <taxon>Bacteria</taxon>
        <taxon>Pseudomonadati</taxon>
        <taxon>Bacteroidota</taxon>
        <taxon>Chitinophagia</taxon>
        <taxon>Chitinophagales</taxon>
        <taxon>Chitinophagaceae</taxon>
        <taxon>Niastella</taxon>
    </lineage>
</organism>
<comment type="caution">
    <text evidence="1">The sequence shown here is derived from an EMBL/GenBank/DDBJ whole genome shotgun (WGS) entry which is preliminary data.</text>
</comment>
<reference evidence="1 2" key="1">
    <citation type="submission" date="2016-03" db="EMBL/GenBank/DDBJ databases">
        <title>Niastella vici sp. nov., isolated from farmland soil.</title>
        <authorList>
            <person name="Chen L."/>
            <person name="Wang D."/>
            <person name="Yang S."/>
            <person name="Wang G."/>
        </authorList>
    </citation>
    <scope>NUCLEOTIDE SEQUENCE [LARGE SCALE GENOMIC DNA]</scope>
    <source>
        <strain evidence="1 2">DJ57</strain>
    </source>
</reference>
<dbReference type="OrthoDB" id="665432at2"/>
<evidence type="ECO:0008006" key="3">
    <source>
        <dbReference type="Google" id="ProtNLM"/>
    </source>
</evidence>
<proteinExistence type="predicted"/>
<dbReference type="EMBL" id="LVYD01000058">
    <property type="protein sequence ID" value="OQP61334.1"/>
    <property type="molecule type" value="Genomic_DNA"/>
</dbReference>
<gene>
    <name evidence="1" type="ORF">A3860_06385</name>
</gene>
<dbReference type="CDD" id="cd00063">
    <property type="entry name" value="FN3"/>
    <property type="match status" value="1"/>
</dbReference>
<accession>A0A1V9FSL6</accession>
<name>A0A1V9FSL6_9BACT</name>
<evidence type="ECO:0000313" key="1">
    <source>
        <dbReference type="EMBL" id="OQP61334.1"/>
    </source>
</evidence>
<keyword evidence="2" id="KW-1185">Reference proteome</keyword>
<evidence type="ECO:0000313" key="2">
    <source>
        <dbReference type="Proteomes" id="UP000192796"/>
    </source>
</evidence>
<dbReference type="Proteomes" id="UP000192796">
    <property type="component" value="Unassembled WGS sequence"/>
</dbReference>